<organism evidence="1 2">
    <name type="scientific">Symbiodinium microadriaticum</name>
    <name type="common">Dinoflagellate</name>
    <name type="synonym">Zooxanthella microadriatica</name>
    <dbReference type="NCBI Taxonomy" id="2951"/>
    <lineage>
        <taxon>Eukaryota</taxon>
        <taxon>Sar</taxon>
        <taxon>Alveolata</taxon>
        <taxon>Dinophyceae</taxon>
        <taxon>Suessiales</taxon>
        <taxon>Symbiodiniaceae</taxon>
        <taxon>Symbiodinium</taxon>
    </lineage>
</organism>
<proteinExistence type="predicted"/>
<name>A0A1Q9EJI3_SYMMI</name>
<protein>
    <submittedName>
        <fullName evidence="1">Uncharacterized protein</fullName>
    </submittedName>
</protein>
<dbReference type="OrthoDB" id="10313102at2759"/>
<accession>A0A1Q9EJI3</accession>
<reference evidence="1 2" key="1">
    <citation type="submission" date="2016-02" db="EMBL/GenBank/DDBJ databases">
        <title>Genome analysis of coral dinoflagellate symbionts highlights evolutionary adaptations to a symbiotic lifestyle.</title>
        <authorList>
            <person name="Aranda M."/>
            <person name="Li Y."/>
            <person name="Liew Y.J."/>
            <person name="Baumgarten S."/>
            <person name="Simakov O."/>
            <person name="Wilson M."/>
            <person name="Piel J."/>
            <person name="Ashoor H."/>
            <person name="Bougouffa S."/>
            <person name="Bajic V.B."/>
            <person name="Ryu T."/>
            <person name="Ravasi T."/>
            <person name="Bayer T."/>
            <person name="Micklem G."/>
            <person name="Kim H."/>
            <person name="Bhak J."/>
            <person name="Lajeunesse T.C."/>
            <person name="Voolstra C.R."/>
        </authorList>
    </citation>
    <scope>NUCLEOTIDE SEQUENCE [LARGE SCALE GENOMIC DNA]</scope>
    <source>
        <strain evidence="1 2">CCMP2467</strain>
    </source>
</reference>
<comment type="caution">
    <text evidence="1">The sequence shown here is derived from an EMBL/GenBank/DDBJ whole genome shotgun (WGS) entry which is preliminary data.</text>
</comment>
<evidence type="ECO:0000313" key="2">
    <source>
        <dbReference type="Proteomes" id="UP000186817"/>
    </source>
</evidence>
<sequence length="396" mass="43357">MTAHVPTPPPPPLSSPIVDMKADLSLNPSNSILKLSMRVIAVEEDIKKAHDNFKSLLIKKQLSQHPTAICKGVFARVWQSEVAVLNQLEAMGIRIIEAEDVTLDRIPPYVEVGRGNPAVPSFKVWFSLTPPESLTFNYTVSAKKLEINGAKSMILKHIDLLLQFLGNIADIQSQPTRRTNNEAVPKQHRKRPGEALTAILDDITSRPLDTKGTEMAALCDALLDHAISAPFTVVDGVAQGKKASVHKFNTAAAFIKDYISQHILGAAIPTGTWQHRVLQHAEHIKPARISVRSFAGLPTPLLAAVVDQGWKLLASILLLKLCGSLQHFRADKSLSSFSQAHKSLHGHTQADKSLRFEAFEGENEGTFEAFEAPENEGGFEGFEGFKGFEAPFIFAS</sequence>
<dbReference type="Proteomes" id="UP000186817">
    <property type="component" value="Unassembled WGS sequence"/>
</dbReference>
<keyword evidence="2" id="KW-1185">Reference proteome</keyword>
<evidence type="ECO:0000313" key="1">
    <source>
        <dbReference type="EMBL" id="OLQ07511.1"/>
    </source>
</evidence>
<gene>
    <name evidence="1" type="ORF">AK812_SmicGene9127</name>
</gene>
<dbReference type="EMBL" id="LSRX01000137">
    <property type="protein sequence ID" value="OLQ07511.1"/>
    <property type="molecule type" value="Genomic_DNA"/>
</dbReference>
<dbReference type="AlphaFoldDB" id="A0A1Q9EJI3"/>